<protein>
    <recommendedName>
        <fullName evidence="12">Cytochrome P450</fullName>
    </recommendedName>
</protein>
<accession>A0A1I5V5F7</accession>
<evidence type="ECO:0008006" key="12">
    <source>
        <dbReference type="Google" id="ProtNLM"/>
    </source>
</evidence>
<keyword evidence="4 8" id="KW-0479">Metal-binding</keyword>
<name>A0A1I5V5F7_9PSEU</name>
<keyword evidence="7 9" id="KW-0503">Monooxygenase</keyword>
<dbReference type="OrthoDB" id="5290182at2"/>
<evidence type="ECO:0000313" key="11">
    <source>
        <dbReference type="Proteomes" id="UP000198727"/>
    </source>
</evidence>
<dbReference type="EMBL" id="FOWW01000004">
    <property type="protein sequence ID" value="SFQ02718.1"/>
    <property type="molecule type" value="Genomic_DNA"/>
</dbReference>
<keyword evidence="6 8" id="KW-0408">Iron</keyword>
<evidence type="ECO:0000256" key="5">
    <source>
        <dbReference type="ARBA" id="ARBA00023002"/>
    </source>
</evidence>
<evidence type="ECO:0000256" key="1">
    <source>
        <dbReference type="ARBA" id="ARBA00001971"/>
    </source>
</evidence>
<proteinExistence type="inferred from homology"/>
<evidence type="ECO:0000256" key="6">
    <source>
        <dbReference type="ARBA" id="ARBA00023004"/>
    </source>
</evidence>
<dbReference type="GO" id="GO:0004497">
    <property type="term" value="F:monooxygenase activity"/>
    <property type="evidence" value="ECO:0007669"/>
    <property type="project" value="UniProtKB-KW"/>
</dbReference>
<dbReference type="SUPFAM" id="SSF48264">
    <property type="entry name" value="Cytochrome P450"/>
    <property type="match status" value="1"/>
</dbReference>
<feature type="binding site" description="axial binding residue" evidence="8">
    <location>
        <position position="399"/>
    </location>
    <ligand>
        <name>heme</name>
        <dbReference type="ChEBI" id="CHEBI:30413"/>
    </ligand>
    <ligandPart>
        <name>Fe</name>
        <dbReference type="ChEBI" id="CHEBI:18248"/>
    </ligandPart>
</feature>
<evidence type="ECO:0000256" key="4">
    <source>
        <dbReference type="ARBA" id="ARBA00022723"/>
    </source>
</evidence>
<dbReference type="Pfam" id="PF00067">
    <property type="entry name" value="p450"/>
    <property type="match status" value="1"/>
</dbReference>
<comment type="cofactor">
    <cofactor evidence="1 8">
        <name>heme</name>
        <dbReference type="ChEBI" id="CHEBI:30413"/>
    </cofactor>
</comment>
<evidence type="ECO:0000313" key="10">
    <source>
        <dbReference type="EMBL" id="SFQ02718.1"/>
    </source>
</evidence>
<evidence type="ECO:0000256" key="3">
    <source>
        <dbReference type="ARBA" id="ARBA00022617"/>
    </source>
</evidence>
<dbReference type="PRINTS" id="PR00385">
    <property type="entry name" value="P450"/>
</dbReference>
<comment type="similarity">
    <text evidence="2 9">Belongs to the cytochrome P450 family.</text>
</comment>
<dbReference type="GO" id="GO:0005506">
    <property type="term" value="F:iron ion binding"/>
    <property type="evidence" value="ECO:0007669"/>
    <property type="project" value="InterPro"/>
</dbReference>
<dbReference type="STRING" id="587909.SAMN05421810_104239"/>
<organism evidence="10 11">
    <name type="scientific">Amycolatopsis arida</name>
    <dbReference type="NCBI Taxonomy" id="587909"/>
    <lineage>
        <taxon>Bacteria</taxon>
        <taxon>Bacillati</taxon>
        <taxon>Actinomycetota</taxon>
        <taxon>Actinomycetes</taxon>
        <taxon>Pseudonocardiales</taxon>
        <taxon>Pseudonocardiaceae</taxon>
        <taxon>Amycolatopsis</taxon>
    </lineage>
</organism>
<dbReference type="InterPro" id="IPR017972">
    <property type="entry name" value="Cyt_P450_CS"/>
</dbReference>
<evidence type="ECO:0000256" key="9">
    <source>
        <dbReference type="RuleBase" id="RU000461"/>
    </source>
</evidence>
<keyword evidence="3 8" id="KW-0349">Heme</keyword>
<dbReference type="InterPro" id="IPR002401">
    <property type="entry name" value="Cyt_P450_E_grp-I"/>
</dbReference>
<dbReference type="RefSeq" id="WP_092530619.1">
    <property type="nucleotide sequence ID" value="NZ_FOWW01000004.1"/>
</dbReference>
<dbReference type="PROSITE" id="PS00086">
    <property type="entry name" value="CYTOCHROME_P450"/>
    <property type="match status" value="1"/>
</dbReference>
<evidence type="ECO:0000256" key="2">
    <source>
        <dbReference type="ARBA" id="ARBA00010617"/>
    </source>
</evidence>
<dbReference type="GO" id="GO:0020037">
    <property type="term" value="F:heme binding"/>
    <property type="evidence" value="ECO:0007669"/>
    <property type="project" value="InterPro"/>
</dbReference>
<dbReference type="Proteomes" id="UP000198727">
    <property type="component" value="Unassembled WGS sequence"/>
</dbReference>
<dbReference type="GO" id="GO:0016705">
    <property type="term" value="F:oxidoreductase activity, acting on paired donors, with incorporation or reduction of molecular oxygen"/>
    <property type="evidence" value="ECO:0007669"/>
    <property type="project" value="InterPro"/>
</dbReference>
<dbReference type="PANTHER" id="PTHR24286:SF24">
    <property type="entry name" value="LANOSTEROL 14-ALPHA DEMETHYLASE"/>
    <property type="match status" value="1"/>
</dbReference>
<evidence type="ECO:0000256" key="8">
    <source>
        <dbReference type="PIRSR" id="PIRSR602401-1"/>
    </source>
</evidence>
<keyword evidence="11" id="KW-1185">Reference proteome</keyword>
<reference evidence="11" key="1">
    <citation type="submission" date="2016-10" db="EMBL/GenBank/DDBJ databases">
        <authorList>
            <person name="Varghese N."/>
            <person name="Submissions S."/>
        </authorList>
    </citation>
    <scope>NUCLEOTIDE SEQUENCE [LARGE SCALE GENOMIC DNA]</scope>
    <source>
        <strain evidence="11">CGMCC 4.5579</strain>
    </source>
</reference>
<dbReference type="InterPro" id="IPR036396">
    <property type="entry name" value="Cyt_P450_sf"/>
</dbReference>
<sequence>MPTSATPGAARVTAPPGPRWPWEQIRLARLLARVPAEGLSLLHRRYGPVVRFGYPPFRYVAMLGPEANRFILAERLDLFRWREAMAFLVPVDGETAMVVSDGDDHRRRRQAVQSAFTARRIHRHLGIMIEEFAAELARWPSGGTVDALEALRRPIKRITVRSLFGDQLDRADELGAALDTTIGYVNLPVWRQFKIDLPGTRWHRAKAARRRTDLIVNAEIARRRAGSGRSDPPDVLDVLLAAVDENGAPALSDLEVRDQVVSLIAASYDTIGSAAAWALHELIANPAVRETARAEVTEVVGDERLTVEALNRMPYLDAVVNETLRKWPPTSVSTRKVTATFEFAGVRVPAGSMVLYSPYVTHRMPELWAEPDRFRPERWLEGKAAPYSFVPFGGGYRRCIGFVFATQQLKVLLVEALRSVELAAEYDTLTPFGIPALHPGEGLPVRVTRPVRLPVAG</sequence>
<keyword evidence="5 9" id="KW-0560">Oxidoreductase</keyword>
<dbReference type="InterPro" id="IPR001128">
    <property type="entry name" value="Cyt_P450"/>
</dbReference>
<gene>
    <name evidence="10" type="ORF">SAMN05421810_104239</name>
</gene>
<dbReference type="PANTHER" id="PTHR24286">
    <property type="entry name" value="CYTOCHROME P450 26"/>
    <property type="match status" value="1"/>
</dbReference>
<evidence type="ECO:0000256" key="7">
    <source>
        <dbReference type="ARBA" id="ARBA00023033"/>
    </source>
</evidence>
<dbReference type="PRINTS" id="PR00463">
    <property type="entry name" value="EP450I"/>
</dbReference>
<dbReference type="Gene3D" id="1.10.630.10">
    <property type="entry name" value="Cytochrome P450"/>
    <property type="match status" value="1"/>
</dbReference>
<dbReference type="AlphaFoldDB" id="A0A1I5V5F7"/>
<dbReference type="GO" id="GO:0016125">
    <property type="term" value="P:sterol metabolic process"/>
    <property type="evidence" value="ECO:0007669"/>
    <property type="project" value="TreeGrafter"/>
</dbReference>